<evidence type="ECO:0000259" key="8">
    <source>
        <dbReference type="PROSITE" id="PS50235"/>
    </source>
</evidence>
<dbReference type="SMART" id="SM00213">
    <property type="entry name" value="UBQ"/>
    <property type="match status" value="1"/>
</dbReference>
<dbReference type="InterPro" id="IPR044635">
    <property type="entry name" value="UBP14-like"/>
</dbReference>
<evidence type="ECO:0000256" key="4">
    <source>
        <dbReference type="ARBA" id="ARBA00022801"/>
    </source>
</evidence>
<keyword evidence="3 6" id="KW-0833">Ubl conjugation pathway</keyword>
<dbReference type="PROSITE" id="PS50053">
    <property type="entry name" value="UBIQUITIN_2"/>
    <property type="match status" value="1"/>
</dbReference>
<dbReference type="EMBL" id="NBIV01000365">
    <property type="protein sequence ID" value="PXF40064.1"/>
    <property type="molecule type" value="Genomic_DNA"/>
</dbReference>
<evidence type="ECO:0000259" key="7">
    <source>
        <dbReference type="PROSITE" id="PS50053"/>
    </source>
</evidence>
<dbReference type="InterPro" id="IPR001394">
    <property type="entry name" value="Peptidase_C19_UCH"/>
</dbReference>
<dbReference type="GO" id="GO:0070628">
    <property type="term" value="F:proteasome binding"/>
    <property type="evidence" value="ECO:0007669"/>
    <property type="project" value="TreeGrafter"/>
</dbReference>
<dbReference type="GO" id="GO:0004843">
    <property type="term" value="F:cysteine-type deubiquitinase activity"/>
    <property type="evidence" value="ECO:0007669"/>
    <property type="project" value="UniProtKB-UniRule"/>
</dbReference>
<reference evidence="9 10" key="1">
    <citation type="journal article" date="2018" name="Mol. Biol. Evol.">
        <title>Analysis of the draft genome of the red seaweed Gracilariopsis chorda provides insights into genome size evolution in Rhodophyta.</title>
        <authorList>
            <person name="Lee J."/>
            <person name="Yang E.C."/>
            <person name="Graf L."/>
            <person name="Yang J.H."/>
            <person name="Qiu H."/>
            <person name="Zel Zion U."/>
            <person name="Chan C.X."/>
            <person name="Stephens T.G."/>
            <person name="Weber A.P.M."/>
            <person name="Boo G.H."/>
            <person name="Boo S.M."/>
            <person name="Kim K.M."/>
            <person name="Shin Y."/>
            <person name="Jung M."/>
            <person name="Lee S.J."/>
            <person name="Yim H.S."/>
            <person name="Lee J.H."/>
            <person name="Bhattacharya D."/>
            <person name="Yoon H.S."/>
        </authorList>
    </citation>
    <scope>NUCLEOTIDE SEQUENCE [LARGE SCALE GENOMIC DNA]</scope>
    <source>
        <strain evidence="9 10">SKKU-2015</strain>
        <tissue evidence="9">Whole body</tissue>
    </source>
</reference>
<evidence type="ECO:0000256" key="2">
    <source>
        <dbReference type="ARBA" id="ARBA00022670"/>
    </source>
</evidence>
<protein>
    <recommendedName>
        <fullName evidence="6">Ubiquitin carboxyl-terminal hydrolase</fullName>
        <ecNumber evidence="6">3.4.19.12</ecNumber>
    </recommendedName>
</protein>
<organism evidence="9 10">
    <name type="scientific">Gracilariopsis chorda</name>
    <dbReference type="NCBI Taxonomy" id="448386"/>
    <lineage>
        <taxon>Eukaryota</taxon>
        <taxon>Rhodophyta</taxon>
        <taxon>Florideophyceae</taxon>
        <taxon>Rhodymeniophycidae</taxon>
        <taxon>Gracilariales</taxon>
        <taxon>Gracilariaceae</taxon>
        <taxon>Gracilariopsis</taxon>
    </lineage>
</organism>
<dbReference type="GO" id="GO:0061136">
    <property type="term" value="P:regulation of proteasomal protein catabolic process"/>
    <property type="evidence" value="ECO:0007669"/>
    <property type="project" value="TreeGrafter"/>
</dbReference>
<dbReference type="SUPFAM" id="SSF54001">
    <property type="entry name" value="Cysteine proteinases"/>
    <property type="match status" value="1"/>
</dbReference>
<name>A0A2V3IDA9_9FLOR</name>
<dbReference type="Proteomes" id="UP000247409">
    <property type="component" value="Unassembled WGS sequence"/>
</dbReference>
<dbReference type="PANTHER" id="PTHR43982:SF1">
    <property type="entry name" value="UBIQUITIN CARBOXYL-TERMINAL HYDROLASE 14"/>
    <property type="match status" value="1"/>
</dbReference>
<keyword evidence="10" id="KW-1185">Reference proteome</keyword>
<dbReference type="STRING" id="448386.A0A2V3IDA9"/>
<dbReference type="GO" id="GO:0016579">
    <property type="term" value="P:protein deubiquitination"/>
    <property type="evidence" value="ECO:0007669"/>
    <property type="project" value="InterPro"/>
</dbReference>
<dbReference type="Pfam" id="PF00240">
    <property type="entry name" value="ubiquitin"/>
    <property type="match status" value="1"/>
</dbReference>
<dbReference type="Gene3D" id="3.90.70.10">
    <property type="entry name" value="Cysteine proteinases"/>
    <property type="match status" value="1"/>
</dbReference>
<dbReference type="CDD" id="cd16104">
    <property type="entry name" value="Ubl_USP14_like"/>
    <property type="match status" value="1"/>
</dbReference>
<dbReference type="GO" id="GO:0043161">
    <property type="term" value="P:proteasome-mediated ubiquitin-dependent protein catabolic process"/>
    <property type="evidence" value="ECO:0007669"/>
    <property type="project" value="InterPro"/>
</dbReference>
<evidence type="ECO:0000256" key="5">
    <source>
        <dbReference type="ARBA" id="ARBA00022807"/>
    </source>
</evidence>
<comment type="similarity">
    <text evidence="6">Belongs to the peptidase C19 family.</text>
</comment>
<dbReference type="InterPro" id="IPR038765">
    <property type="entry name" value="Papain-like_cys_pep_sf"/>
</dbReference>
<dbReference type="InterPro" id="IPR028889">
    <property type="entry name" value="USP"/>
</dbReference>
<dbReference type="Gene3D" id="3.10.20.90">
    <property type="entry name" value="Phosphatidylinositol 3-kinase Catalytic Subunit, Chain A, domain 1"/>
    <property type="match status" value="1"/>
</dbReference>
<dbReference type="PANTHER" id="PTHR43982">
    <property type="entry name" value="UBIQUITIN CARBOXYL-TERMINAL HYDROLASE"/>
    <property type="match status" value="1"/>
</dbReference>
<dbReference type="PROSITE" id="PS50235">
    <property type="entry name" value="USP_3"/>
    <property type="match status" value="1"/>
</dbReference>
<evidence type="ECO:0000256" key="6">
    <source>
        <dbReference type="RuleBase" id="RU366025"/>
    </source>
</evidence>
<dbReference type="InterPro" id="IPR000626">
    <property type="entry name" value="Ubiquitin-like_dom"/>
</dbReference>
<keyword evidence="2 6" id="KW-0645">Protease</keyword>
<comment type="catalytic activity">
    <reaction evidence="1 6">
        <text>Thiol-dependent hydrolysis of ester, thioester, amide, peptide and isopeptide bonds formed by the C-terminal Gly of ubiquitin (a 76-residue protein attached to proteins as an intracellular targeting signal).</text>
        <dbReference type="EC" id="3.4.19.12"/>
    </reaction>
</comment>
<dbReference type="PROSITE" id="PS00972">
    <property type="entry name" value="USP_1"/>
    <property type="match status" value="1"/>
</dbReference>
<feature type="domain" description="USP" evidence="8">
    <location>
        <begin position="114"/>
        <end position="453"/>
    </location>
</feature>
<dbReference type="PROSITE" id="PS00973">
    <property type="entry name" value="USP_2"/>
    <property type="match status" value="1"/>
</dbReference>
<feature type="domain" description="Ubiquitin-like" evidence="7">
    <location>
        <begin position="6"/>
        <end position="76"/>
    </location>
</feature>
<dbReference type="CDD" id="cd02657">
    <property type="entry name" value="Peptidase_C19A"/>
    <property type="match status" value="1"/>
</dbReference>
<dbReference type="InterPro" id="IPR018200">
    <property type="entry name" value="USP_CS"/>
</dbReference>
<dbReference type="Pfam" id="PF00443">
    <property type="entry name" value="UCH"/>
    <property type="match status" value="1"/>
</dbReference>
<accession>A0A2V3IDA9</accession>
<keyword evidence="4 6" id="KW-0378">Hydrolase</keyword>
<gene>
    <name evidence="9" type="ORF">BWQ96_10225</name>
</gene>
<dbReference type="EC" id="3.4.19.12" evidence="6"/>
<dbReference type="OrthoDB" id="333239at2759"/>
<evidence type="ECO:0000256" key="1">
    <source>
        <dbReference type="ARBA" id="ARBA00000707"/>
    </source>
</evidence>
<comment type="caution">
    <text evidence="9">The sequence shown here is derived from an EMBL/GenBank/DDBJ whole genome shotgun (WGS) entry which is preliminary data.</text>
</comment>
<evidence type="ECO:0000313" key="10">
    <source>
        <dbReference type="Proteomes" id="UP000247409"/>
    </source>
</evidence>
<dbReference type="InterPro" id="IPR029071">
    <property type="entry name" value="Ubiquitin-like_domsf"/>
</dbReference>
<dbReference type="SUPFAM" id="SSF54236">
    <property type="entry name" value="Ubiquitin-like"/>
    <property type="match status" value="1"/>
</dbReference>
<keyword evidence="5 6" id="KW-0788">Thiol protease</keyword>
<sequence length="456" mass="51223">MTGSPVTVSVKWKKEIFTDIQIDPDETPQVFKSQLWTLTGVPPERQTIIGFKGGKLKDDAEWSALGLRPNMKLMLLGTPDESRLAPPAELPKVRNDLDVDADDENYQPPVAGPPGLLNLGNTCYMNSTIQCLNAVRPLVKSLTTYTGRPDAMNPAEKLAAGLREVFGRLKATDIASINPIRFLAVLRQVNPQFAERNNRGIFMQQDAEECWGEILSRLSTALKRNGEENQVDNLFAIKMRGEDKCDESEERINRQETVRALKCHISKSVNHLPQGIKEGLEEKIEKQSDALERSATWTRTNRIDTLPPFLVVQFVRFFWKPTEGVKAKILRNVSFPVVLDVFDFCTSELQEKLRAKRDAVRALESSSETTNTGISDDDEIVPAETGNYELCAVLTHQGRAADSGHYVAWVKDSGSKWYKFDDDKVSIQTEEDVKKLSGGGDWHMAYMCLYRAKNTV</sequence>
<proteinExistence type="inferred from homology"/>
<evidence type="ECO:0000313" key="9">
    <source>
        <dbReference type="EMBL" id="PXF40064.1"/>
    </source>
</evidence>
<evidence type="ECO:0000256" key="3">
    <source>
        <dbReference type="ARBA" id="ARBA00022786"/>
    </source>
</evidence>
<dbReference type="AlphaFoldDB" id="A0A2V3IDA9"/>